<protein>
    <submittedName>
        <fullName evidence="1">Uncharacterized protein</fullName>
    </submittedName>
</protein>
<accession>A0A644XX58</accession>
<evidence type="ECO:0000313" key="1">
    <source>
        <dbReference type="EMBL" id="MPM20765.1"/>
    </source>
</evidence>
<name>A0A644XX58_9ZZZZ</name>
<comment type="caution">
    <text evidence="1">The sequence shown here is derived from an EMBL/GenBank/DDBJ whole genome shotgun (WGS) entry which is preliminary data.</text>
</comment>
<proteinExistence type="predicted"/>
<gene>
    <name evidence="1" type="ORF">SDC9_67201</name>
</gene>
<sequence length="96" mass="11416">MLTWSNNAHRSIAKVAGSNFNCLRFHHSSISDVMQIFFVHSVVGMHGRNLQHVADKFARQTQTELRMRMHNIYLLFLRFLQRFVHSFDRNPAIFER</sequence>
<organism evidence="1">
    <name type="scientific">bioreactor metagenome</name>
    <dbReference type="NCBI Taxonomy" id="1076179"/>
    <lineage>
        <taxon>unclassified sequences</taxon>
        <taxon>metagenomes</taxon>
        <taxon>ecological metagenomes</taxon>
    </lineage>
</organism>
<dbReference type="AlphaFoldDB" id="A0A644XX58"/>
<dbReference type="EMBL" id="VSSQ01003454">
    <property type="protein sequence ID" value="MPM20765.1"/>
    <property type="molecule type" value="Genomic_DNA"/>
</dbReference>
<reference evidence="1" key="1">
    <citation type="submission" date="2019-08" db="EMBL/GenBank/DDBJ databases">
        <authorList>
            <person name="Kucharzyk K."/>
            <person name="Murdoch R.W."/>
            <person name="Higgins S."/>
            <person name="Loffler F."/>
        </authorList>
    </citation>
    <scope>NUCLEOTIDE SEQUENCE</scope>
</reference>